<dbReference type="GO" id="GO:0016020">
    <property type="term" value="C:membrane"/>
    <property type="evidence" value="ECO:0007669"/>
    <property type="project" value="UniProtKB-SubCell"/>
</dbReference>
<proteinExistence type="predicted"/>
<evidence type="ECO:0000256" key="2">
    <source>
        <dbReference type="ARBA" id="ARBA00022692"/>
    </source>
</evidence>
<dbReference type="SUPFAM" id="SSF49562">
    <property type="entry name" value="C2 domain (Calcium/lipid-binding domain, CaLB)"/>
    <property type="match status" value="1"/>
</dbReference>
<keyword evidence="7" id="KW-1185">Reference proteome</keyword>
<dbReference type="InterPro" id="IPR000008">
    <property type="entry name" value="C2_dom"/>
</dbReference>
<evidence type="ECO:0000313" key="7">
    <source>
        <dbReference type="Proteomes" id="UP000079169"/>
    </source>
</evidence>
<organism evidence="7 8">
    <name type="scientific">Diaphorina citri</name>
    <name type="common">Asian citrus psyllid</name>
    <dbReference type="NCBI Taxonomy" id="121845"/>
    <lineage>
        <taxon>Eukaryota</taxon>
        <taxon>Metazoa</taxon>
        <taxon>Ecdysozoa</taxon>
        <taxon>Arthropoda</taxon>
        <taxon>Hexapoda</taxon>
        <taxon>Insecta</taxon>
        <taxon>Pterygota</taxon>
        <taxon>Neoptera</taxon>
        <taxon>Paraneoptera</taxon>
        <taxon>Hemiptera</taxon>
        <taxon>Sternorrhyncha</taxon>
        <taxon>Psylloidea</taxon>
        <taxon>Psyllidae</taxon>
        <taxon>Diaphorininae</taxon>
        <taxon>Diaphorina</taxon>
    </lineage>
</organism>
<sequence>MRSGKPSGFVNVATLCHQSLAQNSKNLLKRLKNPRNELELVPEFEHFADVLQTFDFYYGKLFSNNKNTLAEMKVGSFKGNVMFYPADRDHLVTFSGKPLSNGALQESIDNEKVNVTIRVYIVRAYGLHPKDKDGKCDPYIVLKTGSVEINDRENYVTNQINPYFGRHFEIQGSFPTDAKLTVEIKDHDSVSKDDYIGMTEMDLESRFYSRHRGSCGLARNYTTEWRDQLRPSQILEELCDRHEIGYPVYFEKSVVVGSRDFELPFRSDGEDFREELALYALRSWHQVITQASFTLP</sequence>
<dbReference type="PaxDb" id="121845-A0A3Q0JIX5"/>
<evidence type="ECO:0000256" key="5">
    <source>
        <dbReference type="ARBA" id="ARBA00023136"/>
    </source>
</evidence>
<gene>
    <name evidence="8" type="primary">LOC113472747</name>
</gene>
<dbReference type="RefSeq" id="XP_026688334.1">
    <property type="nucleotide sequence ID" value="XM_026832533.1"/>
</dbReference>
<dbReference type="PANTHER" id="PTHR12546:SF60">
    <property type="entry name" value="MISFIRE, ISOFORM F"/>
    <property type="match status" value="1"/>
</dbReference>
<evidence type="ECO:0000313" key="8">
    <source>
        <dbReference type="RefSeq" id="XP_026688334.1"/>
    </source>
</evidence>
<evidence type="ECO:0000259" key="6">
    <source>
        <dbReference type="PROSITE" id="PS50004"/>
    </source>
</evidence>
<dbReference type="AlphaFoldDB" id="A0A3Q0JIX5"/>
<feature type="domain" description="C2" evidence="6">
    <location>
        <begin position="100"/>
        <end position="216"/>
    </location>
</feature>
<keyword evidence="4" id="KW-1133">Transmembrane helix</keyword>
<dbReference type="SMART" id="SM00239">
    <property type="entry name" value="C2"/>
    <property type="match status" value="1"/>
</dbReference>
<dbReference type="CDD" id="cd04037">
    <property type="entry name" value="C2E_Ferlin"/>
    <property type="match status" value="1"/>
</dbReference>
<dbReference type="PROSITE" id="PS50004">
    <property type="entry name" value="C2"/>
    <property type="match status" value="1"/>
</dbReference>
<keyword evidence="5" id="KW-0472">Membrane</keyword>
<dbReference type="Pfam" id="PF00168">
    <property type="entry name" value="C2"/>
    <property type="match status" value="1"/>
</dbReference>
<keyword evidence="3" id="KW-0677">Repeat</keyword>
<comment type="subcellular location">
    <subcellularLocation>
        <location evidence="1">Membrane</location>
        <topology evidence="1">Single-pass membrane protein</topology>
    </subcellularLocation>
</comment>
<dbReference type="STRING" id="121845.A0A3Q0JIX5"/>
<dbReference type="Gene3D" id="2.60.40.150">
    <property type="entry name" value="C2 domain"/>
    <property type="match status" value="1"/>
</dbReference>
<dbReference type="Pfam" id="PF22901">
    <property type="entry name" value="dsrm_Ferlin"/>
    <property type="match status" value="1"/>
</dbReference>
<keyword evidence="2" id="KW-0812">Transmembrane</keyword>
<name>A0A3Q0JIX5_DIACI</name>
<evidence type="ECO:0000256" key="1">
    <source>
        <dbReference type="ARBA" id="ARBA00004167"/>
    </source>
</evidence>
<dbReference type="InterPro" id="IPR055072">
    <property type="entry name" value="Ferlin_DSRM"/>
</dbReference>
<protein>
    <submittedName>
        <fullName evidence="8">Otoferlin-like</fullName>
    </submittedName>
</protein>
<accession>A0A3Q0JIX5</accession>
<dbReference type="InterPro" id="IPR037721">
    <property type="entry name" value="Ferlin"/>
</dbReference>
<dbReference type="InterPro" id="IPR037724">
    <property type="entry name" value="C2E_Ferlin"/>
</dbReference>
<dbReference type="KEGG" id="dci:113472747"/>
<reference evidence="8" key="1">
    <citation type="submission" date="2025-08" db="UniProtKB">
        <authorList>
            <consortium name="RefSeq"/>
        </authorList>
    </citation>
    <scope>IDENTIFICATION</scope>
</reference>
<dbReference type="PANTHER" id="PTHR12546">
    <property type="entry name" value="FER-1-LIKE"/>
    <property type="match status" value="1"/>
</dbReference>
<dbReference type="Proteomes" id="UP000079169">
    <property type="component" value="Unplaced"/>
</dbReference>
<dbReference type="InterPro" id="IPR035892">
    <property type="entry name" value="C2_domain_sf"/>
</dbReference>
<dbReference type="GO" id="GO:0007009">
    <property type="term" value="P:plasma membrane organization"/>
    <property type="evidence" value="ECO:0007669"/>
    <property type="project" value="TreeGrafter"/>
</dbReference>
<evidence type="ECO:0000256" key="3">
    <source>
        <dbReference type="ARBA" id="ARBA00022737"/>
    </source>
</evidence>
<dbReference type="GeneID" id="113472747"/>
<evidence type="ECO:0000256" key="4">
    <source>
        <dbReference type="ARBA" id="ARBA00022989"/>
    </source>
</evidence>